<evidence type="ECO:0000259" key="7">
    <source>
        <dbReference type="PROSITE" id="PS50830"/>
    </source>
</evidence>
<dbReference type="PANTHER" id="PTHR12302">
    <property type="entry name" value="EBNA2 BINDING PROTEIN P100"/>
    <property type="match status" value="1"/>
</dbReference>
<feature type="domain" description="Tudor" evidence="6">
    <location>
        <begin position="783"/>
        <end position="841"/>
    </location>
</feature>
<dbReference type="CDD" id="cd00175">
    <property type="entry name" value="SNc"/>
    <property type="match status" value="1"/>
</dbReference>
<dbReference type="EMBL" id="CAJNOQ010004254">
    <property type="protein sequence ID" value="CAF1051311.1"/>
    <property type="molecule type" value="Genomic_DNA"/>
</dbReference>
<dbReference type="SUPFAM" id="SSF50199">
    <property type="entry name" value="Staphylococcal nuclease"/>
    <property type="match status" value="5"/>
</dbReference>
<organism evidence="8 10">
    <name type="scientific">Didymodactylos carnosus</name>
    <dbReference type="NCBI Taxonomy" id="1234261"/>
    <lineage>
        <taxon>Eukaryota</taxon>
        <taxon>Metazoa</taxon>
        <taxon>Spiralia</taxon>
        <taxon>Gnathifera</taxon>
        <taxon>Rotifera</taxon>
        <taxon>Eurotatoria</taxon>
        <taxon>Bdelloidea</taxon>
        <taxon>Philodinida</taxon>
        <taxon>Philodinidae</taxon>
        <taxon>Didymodactylos</taxon>
    </lineage>
</organism>
<evidence type="ECO:0000256" key="5">
    <source>
        <dbReference type="SAM" id="MobiDB-lite"/>
    </source>
</evidence>
<dbReference type="Pfam" id="PF00567">
    <property type="entry name" value="TUDOR"/>
    <property type="match status" value="1"/>
</dbReference>
<evidence type="ECO:0000256" key="3">
    <source>
        <dbReference type="ARBA" id="ARBA00022737"/>
    </source>
</evidence>
<feature type="region of interest" description="Disordered" evidence="5">
    <location>
        <begin position="701"/>
        <end position="734"/>
    </location>
</feature>
<dbReference type="GO" id="GO:0004518">
    <property type="term" value="F:nuclease activity"/>
    <property type="evidence" value="ECO:0007669"/>
    <property type="project" value="TreeGrafter"/>
</dbReference>
<feature type="domain" description="TNase-like" evidence="7">
    <location>
        <begin position="15"/>
        <end position="173"/>
    </location>
</feature>
<dbReference type="InterPro" id="IPR035437">
    <property type="entry name" value="SNase_OB-fold_sf"/>
</dbReference>
<evidence type="ECO:0000313" key="9">
    <source>
        <dbReference type="EMBL" id="CAF3820802.1"/>
    </source>
</evidence>
<dbReference type="EMBL" id="CAJOBC010004254">
    <property type="protein sequence ID" value="CAF3820802.1"/>
    <property type="molecule type" value="Genomic_DNA"/>
</dbReference>
<dbReference type="InterPro" id="IPR002999">
    <property type="entry name" value="Tudor"/>
</dbReference>
<keyword evidence="10" id="KW-1185">Reference proteome</keyword>
<evidence type="ECO:0000313" key="10">
    <source>
        <dbReference type="Proteomes" id="UP000663829"/>
    </source>
</evidence>
<dbReference type="SUPFAM" id="SSF63748">
    <property type="entry name" value="Tudor/PWWP/MBT"/>
    <property type="match status" value="1"/>
</dbReference>
<feature type="domain" description="TNase-like" evidence="7">
    <location>
        <begin position="201"/>
        <end position="338"/>
    </location>
</feature>
<dbReference type="PIRSF" id="PIRSF017179">
    <property type="entry name" value="RISC-Tudor-SN"/>
    <property type="match status" value="1"/>
</dbReference>
<feature type="domain" description="TNase-like" evidence="7">
    <location>
        <begin position="370"/>
        <end position="523"/>
    </location>
</feature>
<dbReference type="Gene3D" id="2.40.50.90">
    <property type="match status" value="5"/>
</dbReference>
<dbReference type="GO" id="GO:0003723">
    <property type="term" value="F:RNA binding"/>
    <property type="evidence" value="ECO:0007669"/>
    <property type="project" value="UniProtKB-UniRule"/>
</dbReference>
<dbReference type="GO" id="GO:0031047">
    <property type="term" value="P:regulatory ncRNA-mediated gene silencing"/>
    <property type="evidence" value="ECO:0007669"/>
    <property type="project" value="UniProtKB-UniRule"/>
</dbReference>
<dbReference type="FunFam" id="2.40.50.90:FF:000001">
    <property type="entry name" value="Staphylococcal nuclease domain-containing protein"/>
    <property type="match status" value="1"/>
</dbReference>
<dbReference type="GO" id="GO:0006402">
    <property type="term" value="P:mRNA catabolic process"/>
    <property type="evidence" value="ECO:0007669"/>
    <property type="project" value="UniProtKB-UniRule"/>
</dbReference>
<dbReference type="SMART" id="SM00318">
    <property type="entry name" value="SNc"/>
    <property type="match status" value="4"/>
</dbReference>
<dbReference type="Proteomes" id="UP000663829">
    <property type="component" value="Unassembled WGS sequence"/>
</dbReference>
<reference evidence="8" key="1">
    <citation type="submission" date="2021-02" db="EMBL/GenBank/DDBJ databases">
        <authorList>
            <person name="Nowell W R."/>
        </authorList>
    </citation>
    <scope>NUCLEOTIDE SEQUENCE</scope>
</reference>
<dbReference type="PROSITE" id="PS50304">
    <property type="entry name" value="TUDOR"/>
    <property type="match status" value="1"/>
</dbReference>
<evidence type="ECO:0000256" key="2">
    <source>
        <dbReference type="ARBA" id="ARBA00022490"/>
    </source>
</evidence>
<dbReference type="PANTHER" id="PTHR12302:SF2">
    <property type="entry name" value="STAPHYLOCOCCAL NUCLEASE DOMAIN-CONTAINING PROTEIN 1"/>
    <property type="match status" value="1"/>
</dbReference>
<name>A0A814KE99_9BILA</name>
<proteinExistence type="predicted"/>
<comment type="caution">
    <text evidence="8">The sequence shown here is derived from an EMBL/GenBank/DDBJ whole genome shotgun (WGS) entry which is preliminary data.</text>
</comment>
<dbReference type="GO" id="GO:0031332">
    <property type="term" value="C:RNAi effector complex"/>
    <property type="evidence" value="ECO:0007669"/>
    <property type="project" value="InterPro"/>
</dbReference>
<dbReference type="InterPro" id="IPR016685">
    <property type="entry name" value="Silence_cplx_Nase-comp_TudorSN"/>
</dbReference>
<evidence type="ECO:0000313" key="8">
    <source>
        <dbReference type="EMBL" id="CAF1051311.1"/>
    </source>
</evidence>
<dbReference type="PROSITE" id="PS50830">
    <property type="entry name" value="TNASE_3"/>
    <property type="match status" value="4"/>
</dbReference>
<dbReference type="FunFam" id="2.40.50.90:FF:000002">
    <property type="entry name" value="Staphylococcal nuclease domain-containing protein"/>
    <property type="match status" value="1"/>
</dbReference>
<evidence type="ECO:0000256" key="4">
    <source>
        <dbReference type="PIRNR" id="PIRNR017179"/>
    </source>
</evidence>
<dbReference type="FunFam" id="2.30.30.140:FF:000018">
    <property type="entry name" value="Serine/threonine-protein kinase 31"/>
    <property type="match status" value="1"/>
</dbReference>
<dbReference type="Gene3D" id="2.30.30.140">
    <property type="match status" value="1"/>
</dbReference>
<keyword evidence="3" id="KW-0677">Repeat</keyword>
<keyword evidence="2 4" id="KW-0963">Cytoplasm</keyword>
<dbReference type="GO" id="GO:0005634">
    <property type="term" value="C:nucleus"/>
    <property type="evidence" value="ECO:0007669"/>
    <property type="project" value="TreeGrafter"/>
</dbReference>
<feature type="domain" description="TNase-like" evidence="7">
    <location>
        <begin position="556"/>
        <end position="699"/>
    </location>
</feature>
<sequence>MSAPSTSTAPTQSTAIHHAIVKSVVSGDTVIVKPLVKTPSDSSLSTISSEKRLGLNYIMAPKLALPSSNQNNASIPTDEPWAFEAREFLRVKLVGREICYTNAFDIPNSGRTVCTMFLGKDVNTGENIAESLLSEGLVELRPQTGARANDVKYQRLTIIDQQAKLQKKGRHSSDSPSNHIRDIKWTLDNPKAFVDAEKNQMPIDAVVEFVRDGSTVRCLLLRSHHLVTVMLTGIKCPQLKREGAGGSDVSEPYAEEAKQFVETRLLQREVKIRLEGVNNQNLVGTVLHPKGNIALHLLKEGLAKCSDWSIALLSAENREQYRITEKYAKENRLRIWTKYVAPIHATFENENNGDTYSNTTDGKLNDPTLKGYQAKVTEISNADSLTVRKQDGSIKKIYLSSVRAPRAVDLIKPGEDAQQKQIKRPLYDIPYLFEAREYLRKRLIGKTVRVVQDYVQPAANEYPEKVCCTVYIGNVNIGEALISKGLAKALRHRQDDEARSSKFDDLITAEQQAEKKQVGLFSQNSASSGGIRIIDLTGETNKERAKQSLSVFQRTGRMEGIVEFIASGSRFRIHLIKDNRIISFLLSSISCPKAERRIPPTANQPQRIEQAEPYGQEALAFSREHFLQRDVFVEIDSCDRGGNFLGRMTTADGQSAALMLVQNGFASLHETAYNNASNYKQLQEAEEICKKNRIGIWSTYEEPTTKEGDDEAEDEANQEQAVQEQGDISNNFSDPRYRHVQVTYVSLDLKIYVQYAEDGSKLERLQQELRDTFSQQQPTGGHMPKKNEVLAARFTDDNEWYRARIEKIEQNKISVYFVDYGNRETITDTSRLTLLPPGLKQLPDQAHEFELAYIKPSPDEEDRLEAKHVLSEEINNEDCLLKIEYRYQNVGFISLYKESTKDNLGKLLLERGLVMVNQPKRQQKQQRYSSQIIDDYIQAETLAKTKRLNIWQYGDMQEDDAAEFGYTGKR</sequence>
<evidence type="ECO:0000259" key="6">
    <source>
        <dbReference type="PROSITE" id="PS50304"/>
    </source>
</evidence>
<evidence type="ECO:0008006" key="11">
    <source>
        <dbReference type="Google" id="ProtNLM"/>
    </source>
</evidence>
<dbReference type="InterPro" id="IPR016071">
    <property type="entry name" value="Staphylococal_nuclease_OB-fold"/>
</dbReference>
<dbReference type="AlphaFoldDB" id="A0A814KE99"/>
<dbReference type="Pfam" id="PF00565">
    <property type="entry name" value="SNase"/>
    <property type="match status" value="4"/>
</dbReference>
<dbReference type="OrthoDB" id="10023235at2759"/>
<dbReference type="SMART" id="SM00333">
    <property type="entry name" value="TUDOR"/>
    <property type="match status" value="1"/>
</dbReference>
<gene>
    <name evidence="8" type="ORF">GPM918_LOCUS16297</name>
    <name evidence="9" type="ORF">SRO942_LOCUS16297</name>
</gene>
<dbReference type="Proteomes" id="UP000681722">
    <property type="component" value="Unassembled WGS sequence"/>
</dbReference>
<protein>
    <recommendedName>
        <fullName evidence="11">Staphylococcal nuclease domain-containing protein</fullName>
    </recommendedName>
</protein>
<comment type="subcellular location">
    <subcellularLocation>
        <location evidence="1 4">Cytoplasm</location>
    </subcellularLocation>
</comment>
<feature type="compositionally biased region" description="Acidic residues" evidence="5">
    <location>
        <begin position="708"/>
        <end position="717"/>
    </location>
</feature>
<evidence type="ECO:0000256" key="1">
    <source>
        <dbReference type="ARBA" id="ARBA00004496"/>
    </source>
</evidence>
<accession>A0A814KE99</accession>
<dbReference type="GO" id="GO:0005829">
    <property type="term" value="C:cytosol"/>
    <property type="evidence" value="ECO:0007669"/>
    <property type="project" value="UniProtKB-UniRule"/>
</dbReference>